<feature type="transmembrane region" description="Helical" evidence="7">
    <location>
        <begin position="21"/>
        <end position="44"/>
    </location>
</feature>
<evidence type="ECO:0000256" key="4">
    <source>
        <dbReference type="ARBA" id="ARBA00022989"/>
    </source>
</evidence>
<feature type="transmembrane region" description="Helical" evidence="7">
    <location>
        <begin position="363"/>
        <end position="382"/>
    </location>
</feature>
<sequence>MNKIITMVRKELIDAARDKRSVMAGLYYAIGTPLIMCGLFMVLIGQLTSPDDLKITITNPDNAPDLVRFLSNKGITQGNIKEADVKDSTAKALTEKVSDTQDLKAIEMIISTDYAAQMNQGKGAEITIVADNSDEKLQNSIRRLERQLQAYSTEMGSLRLIARGIDPRVMQPLKVNIHDQATTDSKGGMILGIAIFTMIYSVFISGMNLAIDTSAGERERNSLALLLSHPLTTRQLVLSKIIAVSLFALLGLVLILLVSKIAYTFVPWQELGFSVNITSEFMALMLVVGIPVALMAACLQLFVSFMAKSFKEAQSYLTIVLFVPLALSMAASYNIAPDMLQWLPVSGQQQALMDFIKGKDLPMLQLLVSTLSTLAIAVLLAFGMERSLKSEKVIFGL</sequence>
<feature type="coiled-coil region" evidence="6">
    <location>
        <begin position="134"/>
        <end position="161"/>
    </location>
</feature>
<feature type="transmembrane region" description="Helical" evidence="7">
    <location>
        <begin position="315"/>
        <end position="336"/>
    </location>
</feature>
<evidence type="ECO:0000256" key="5">
    <source>
        <dbReference type="ARBA" id="ARBA00023136"/>
    </source>
</evidence>
<dbReference type="Pfam" id="PF12698">
    <property type="entry name" value="ABC2_membrane_3"/>
    <property type="match status" value="1"/>
</dbReference>
<gene>
    <name evidence="9" type="primary">natB</name>
    <name evidence="9" type="ORF">GCM10025855_34620</name>
</gene>
<keyword evidence="6" id="KW-0175">Coiled coil</keyword>
<evidence type="ECO:0000256" key="6">
    <source>
        <dbReference type="SAM" id="Coils"/>
    </source>
</evidence>
<name>A0ABQ6J9K5_9GAMM</name>
<dbReference type="EMBL" id="BSUY01000001">
    <property type="protein sequence ID" value="GMA83929.1"/>
    <property type="molecule type" value="Genomic_DNA"/>
</dbReference>
<accession>A0ABQ6J9K5</accession>
<protein>
    <submittedName>
        <fullName evidence="9">Transporter</fullName>
    </submittedName>
</protein>
<evidence type="ECO:0000256" key="7">
    <source>
        <dbReference type="SAM" id="Phobius"/>
    </source>
</evidence>
<dbReference type="InterPro" id="IPR013525">
    <property type="entry name" value="ABC2_TM"/>
</dbReference>
<dbReference type="RefSeq" id="WP_220774032.1">
    <property type="nucleotide sequence ID" value="NZ_BPFC01000081.1"/>
</dbReference>
<keyword evidence="4 7" id="KW-1133">Transmembrane helix</keyword>
<keyword evidence="3 7" id="KW-0812">Transmembrane</keyword>
<evidence type="ECO:0000259" key="8">
    <source>
        <dbReference type="Pfam" id="PF12698"/>
    </source>
</evidence>
<evidence type="ECO:0000313" key="9">
    <source>
        <dbReference type="EMBL" id="GMA83929.1"/>
    </source>
</evidence>
<evidence type="ECO:0000256" key="1">
    <source>
        <dbReference type="ARBA" id="ARBA00004651"/>
    </source>
</evidence>
<proteinExistence type="predicted"/>
<organism evidence="9 10">
    <name type="scientific">Shewanella glacialipiscicola</name>
    <dbReference type="NCBI Taxonomy" id="614069"/>
    <lineage>
        <taxon>Bacteria</taxon>
        <taxon>Pseudomonadati</taxon>
        <taxon>Pseudomonadota</taxon>
        <taxon>Gammaproteobacteria</taxon>
        <taxon>Alteromonadales</taxon>
        <taxon>Shewanellaceae</taxon>
        <taxon>Shewanella</taxon>
    </lineage>
</organism>
<comment type="caution">
    <text evidence="9">The sequence shown here is derived from an EMBL/GenBank/DDBJ whole genome shotgun (WGS) entry which is preliminary data.</text>
</comment>
<evidence type="ECO:0000256" key="2">
    <source>
        <dbReference type="ARBA" id="ARBA00022475"/>
    </source>
</evidence>
<reference evidence="10" key="1">
    <citation type="journal article" date="2019" name="Int. J. Syst. Evol. Microbiol.">
        <title>The Global Catalogue of Microorganisms (GCM) 10K type strain sequencing project: providing services to taxonomists for standard genome sequencing and annotation.</title>
        <authorList>
            <consortium name="The Broad Institute Genomics Platform"/>
            <consortium name="The Broad Institute Genome Sequencing Center for Infectious Disease"/>
            <person name="Wu L."/>
            <person name="Ma J."/>
        </authorList>
    </citation>
    <scope>NUCLEOTIDE SEQUENCE [LARGE SCALE GENOMIC DNA]</scope>
    <source>
        <strain evidence="10">NBRC 102030</strain>
    </source>
</reference>
<keyword evidence="5 7" id="KW-0472">Membrane</keyword>
<feature type="transmembrane region" description="Helical" evidence="7">
    <location>
        <begin position="283"/>
        <end position="303"/>
    </location>
</feature>
<feature type="transmembrane region" description="Helical" evidence="7">
    <location>
        <begin position="241"/>
        <end position="263"/>
    </location>
</feature>
<dbReference type="PANTHER" id="PTHR30294">
    <property type="entry name" value="MEMBRANE COMPONENT OF ABC TRANSPORTER YHHJ-RELATED"/>
    <property type="match status" value="1"/>
</dbReference>
<comment type="subcellular location">
    <subcellularLocation>
        <location evidence="1">Cell membrane</location>
        <topology evidence="1">Multi-pass membrane protein</topology>
    </subcellularLocation>
</comment>
<dbReference type="InterPro" id="IPR051449">
    <property type="entry name" value="ABC-2_transporter_component"/>
</dbReference>
<keyword evidence="10" id="KW-1185">Reference proteome</keyword>
<evidence type="ECO:0000313" key="10">
    <source>
        <dbReference type="Proteomes" id="UP001157046"/>
    </source>
</evidence>
<keyword evidence="2" id="KW-1003">Cell membrane</keyword>
<feature type="domain" description="ABC-2 type transporter transmembrane" evidence="8">
    <location>
        <begin position="28"/>
        <end position="380"/>
    </location>
</feature>
<dbReference type="PANTHER" id="PTHR30294:SF29">
    <property type="entry name" value="MULTIDRUG ABC TRANSPORTER PERMEASE YBHS-RELATED"/>
    <property type="match status" value="1"/>
</dbReference>
<dbReference type="Proteomes" id="UP001157046">
    <property type="component" value="Unassembled WGS sequence"/>
</dbReference>
<feature type="transmembrane region" description="Helical" evidence="7">
    <location>
        <begin position="189"/>
        <end position="211"/>
    </location>
</feature>
<evidence type="ECO:0000256" key="3">
    <source>
        <dbReference type="ARBA" id="ARBA00022692"/>
    </source>
</evidence>